<dbReference type="Pfam" id="PF08282">
    <property type="entry name" value="Hydrolase_3"/>
    <property type="match status" value="1"/>
</dbReference>
<dbReference type="RefSeq" id="WP_343186047.1">
    <property type="nucleotide sequence ID" value="NZ_JBCITM010000008.1"/>
</dbReference>
<dbReference type="CDD" id="cd01427">
    <property type="entry name" value="HAD_like"/>
    <property type="match status" value="1"/>
</dbReference>
<dbReference type="Proteomes" id="UP001407405">
    <property type="component" value="Unassembled WGS sequence"/>
</dbReference>
<dbReference type="Gene3D" id="3.40.50.1000">
    <property type="entry name" value="HAD superfamily/HAD-like"/>
    <property type="match status" value="1"/>
</dbReference>
<sequence length="159" mass="16911">MPLHLQIPGDKTYTIHQVVFDLNGTLAVGGEISPSVHQLLTQLAPHVQLYVITADTHQTAPQVQQLLGDAVTVKVISGAHTAQEKESFVESLGAQETIAIGNGANDMKMLEKAALSVAIIGGEGVYGPLLAVADLAVTRMEDALMLLLEPNRLVATLRR</sequence>
<comment type="caution">
    <text evidence="1">The sequence shown here is derived from an EMBL/GenBank/DDBJ whole genome shotgun (WGS) entry which is preliminary data.</text>
</comment>
<organism evidence="1 2">
    <name type="scientific">Anoxynatronum sibiricum</name>
    <dbReference type="NCBI Taxonomy" id="210623"/>
    <lineage>
        <taxon>Bacteria</taxon>
        <taxon>Bacillati</taxon>
        <taxon>Bacillota</taxon>
        <taxon>Clostridia</taxon>
        <taxon>Eubacteriales</taxon>
        <taxon>Clostridiaceae</taxon>
        <taxon>Anoxynatronum</taxon>
    </lineage>
</organism>
<reference evidence="1 2" key="1">
    <citation type="submission" date="2024-04" db="EMBL/GenBank/DDBJ databases">
        <title>Genome sequencing and metabolic network reconstruction of aminoacids and betaine degradation by Anoxynatronum sibiricum.</title>
        <authorList>
            <person name="Detkova E.N."/>
            <person name="Boltjanskaja Y.V."/>
            <person name="Mardanov A.V."/>
            <person name="Kevbrin V."/>
        </authorList>
    </citation>
    <scope>NUCLEOTIDE SEQUENCE [LARGE SCALE GENOMIC DNA]</scope>
    <source>
        <strain evidence="1 2">Z-7981</strain>
    </source>
</reference>
<keyword evidence="2" id="KW-1185">Reference proteome</keyword>
<evidence type="ECO:0000313" key="1">
    <source>
        <dbReference type="EMBL" id="MEN1760726.1"/>
    </source>
</evidence>
<dbReference type="InterPro" id="IPR023214">
    <property type="entry name" value="HAD_sf"/>
</dbReference>
<dbReference type="SUPFAM" id="SSF56784">
    <property type="entry name" value="HAD-like"/>
    <property type="match status" value="1"/>
</dbReference>
<dbReference type="InterPro" id="IPR036412">
    <property type="entry name" value="HAD-like_sf"/>
</dbReference>
<name>A0ABU9VU73_9CLOT</name>
<gene>
    <name evidence="1" type="ORF">AAIG11_09590</name>
</gene>
<keyword evidence="1" id="KW-0378">Hydrolase</keyword>
<accession>A0ABU9VU73</accession>
<dbReference type="EMBL" id="JBCITM010000008">
    <property type="protein sequence ID" value="MEN1760726.1"/>
    <property type="molecule type" value="Genomic_DNA"/>
</dbReference>
<protein>
    <submittedName>
        <fullName evidence="1">HAD hydrolase family protein</fullName>
    </submittedName>
</protein>
<proteinExistence type="predicted"/>
<dbReference type="GO" id="GO:0016787">
    <property type="term" value="F:hydrolase activity"/>
    <property type="evidence" value="ECO:0007669"/>
    <property type="project" value="UniProtKB-KW"/>
</dbReference>
<evidence type="ECO:0000313" key="2">
    <source>
        <dbReference type="Proteomes" id="UP001407405"/>
    </source>
</evidence>